<reference evidence="2" key="1">
    <citation type="submission" date="2025-08" db="UniProtKB">
        <authorList>
            <consortium name="RefSeq"/>
        </authorList>
    </citation>
    <scope>IDENTIFICATION</scope>
    <source>
        <tissue evidence="2">Blood</tissue>
    </source>
</reference>
<accession>A0ABM3NMZ4</accession>
<sequence length="202" mass="21668">MVWVSTGAEMGLSFKRSEVSLGPAHQAAQRRAGTTAEGSWASLLRTEELQMSYGQPAGAGVHPLESKEDPRDETPRVWYAGTAQYPEEICSLSTTRQFTCQSQPGSLSLASKHTGLLLSTPRASKGLIGTKGRGLCALPTGLAGVTFLPCHLLSLSSRGYQDCPSLDQNRKLGPKVSKRTCHSGLSKARKQCSSFLCKCSEH</sequence>
<evidence type="ECO:0000313" key="2">
    <source>
        <dbReference type="RefSeq" id="XP_053060798.1"/>
    </source>
</evidence>
<name>A0ABM3NMZ4_ACIJB</name>
<dbReference type="Proteomes" id="UP001652583">
    <property type="component" value="Chromosome D4"/>
</dbReference>
<proteinExistence type="predicted"/>
<keyword evidence="1" id="KW-1185">Reference proteome</keyword>
<gene>
    <name evidence="2" type="primary">LOC113592839</name>
</gene>
<dbReference type="GeneID" id="113592839"/>
<evidence type="ECO:0000313" key="1">
    <source>
        <dbReference type="Proteomes" id="UP001652583"/>
    </source>
</evidence>
<protein>
    <submittedName>
        <fullName evidence="2">Uncharacterized protein LOC113592839</fullName>
    </submittedName>
</protein>
<dbReference type="RefSeq" id="XP_053060798.1">
    <property type="nucleotide sequence ID" value="XM_053204823.1"/>
</dbReference>
<organism evidence="1 2">
    <name type="scientific">Acinonyx jubatus</name>
    <name type="common">Cheetah</name>
    <dbReference type="NCBI Taxonomy" id="32536"/>
    <lineage>
        <taxon>Eukaryota</taxon>
        <taxon>Metazoa</taxon>
        <taxon>Chordata</taxon>
        <taxon>Craniata</taxon>
        <taxon>Vertebrata</taxon>
        <taxon>Euteleostomi</taxon>
        <taxon>Mammalia</taxon>
        <taxon>Eutheria</taxon>
        <taxon>Laurasiatheria</taxon>
        <taxon>Carnivora</taxon>
        <taxon>Feliformia</taxon>
        <taxon>Felidae</taxon>
        <taxon>Felinae</taxon>
        <taxon>Acinonyx</taxon>
    </lineage>
</organism>